<evidence type="ECO:0000256" key="1">
    <source>
        <dbReference type="SAM" id="Coils"/>
    </source>
</evidence>
<evidence type="ECO:0000313" key="5">
    <source>
        <dbReference type="EMBL" id="MCQ5342062.1"/>
    </source>
</evidence>
<evidence type="ECO:0000259" key="4">
    <source>
        <dbReference type="Pfam" id="PF13514"/>
    </source>
</evidence>
<dbReference type="PANTHER" id="PTHR41259">
    <property type="entry name" value="DOUBLE-STRAND BREAK REPAIR RAD50 ATPASE, PUTATIVE-RELATED"/>
    <property type="match status" value="1"/>
</dbReference>
<evidence type="ECO:0000256" key="3">
    <source>
        <dbReference type="SAM" id="Phobius"/>
    </source>
</evidence>
<dbReference type="Pfam" id="PF13514">
    <property type="entry name" value="AAA_27"/>
    <property type="match status" value="1"/>
</dbReference>
<reference evidence="5 6" key="1">
    <citation type="submission" date="2022-06" db="EMBL/GenBank/DDBJ databases">
        <title>Isolation of gut microbiota from human fecal samples.</title>
        <authorList>
            <person name="Pamer E.G."/>
            <person name="Barat B."/>
            <person name="Waligurski E."/>
            <person name="Medina S."/>
            <person name="Paddock L."/>
            <person name="Mostad J."/>
        </authorList>
    </citation>
    <scope>NUCLEOTIDE SEQUENCE [LARGE SCALE GENOMIC DNA]</scope>
    <source>
        <strain evidence="5 6">DFI.1.1</strain>
    </source>
</reference>
<dbReference type="InterPro" id="IPR027417">
    <property type="entry name" value="P-loop_NTPase"/>
</dbReference>
<feature type="coiled-coil region" evidence="1">
    <location>
        <begin position="494"/>
        <end position="545"/>
    </location>
</feature>
<name>A0ABT1SQN2_9FIRM</name>
<sequence length="997" mass="114742">MKIIQMELADFGIYHGVKWNPPESGLIVMHGRNESGKTTLMKYVRSMFFGYLRGDWHGYFGSMDIRREDGKEYKIVRNEKEYTLSDGDENLQEEPADLWWHGLDRQTYDKIFAMGLEDLQGFKILSNEAVRNHFFSIEGGVAMGLARSEVAKEMGELLVASPQGKKPINALLNEQKDFDRRISSLAFDEDEFAKLQETERTTHEIENRIRLDIEESKQQIEQISMPIAAWDVYKRGQDALQQMQNLADVSQFPMDGAQKWADMDQKIKEIDEQIQHLKEINQKGPAFQESWKRWLVCGPQIDDIYRSIPAWKQGLDELKDHEDKEIDWDFEKNKQAETLKGWTVTGEIPETVDWPRGMAAASALEHSRQEMEKWQAAKPKNVSAPEPEAEDTEKTKDEWNTVGTAVAAIQSAVTERQTLQEQLDWLKNGATGPSKAFTVLGVLFLLAAVACVAAVYLADFDSTLGLGAGAACAVIAVISLARQKTGTDRIPRKIAEIEGQLGTLDQKISELSKDAEITLDVEAANDRWQQELDGVRKQYMDWQTRESKNAWQKEQKVMYDAIYETWQEDGNACKKKLLASETAWEGWRDQSGFTKLETADMAKAKEAWDTWKQMTTASADWKRRKLDVNSSISRWTDTAEQIFREVGVKKPVSPDAAEAVYKQWQDIRVQAEVAKEQDRQQKEREAQIESLSEEREHKVQMQRELLSAAGAKTDAEFRGKLLKFRQFQQYKEVYDQTEAHIRLIAKNPKKLSELRHELKIHTLKNWTDERDYYQKKIADAEKKLAEVAEKRGSIIERLSQMAKSDEYGKLLQTQQNRKADLDRHVDDWLTYMYTQYMLEQAQDYYERVRQPIVIRQAGEYLNLMTQGRYTLQANLDGKQLFAVDGTQRRIPEKQWSSGLGDQIYLAIRVSLAMAFSRQIEPMPLILDDILVRFDEQRQKEAIHFLASLGKKEQIFLFTCSAATQKVAQEVQKELSGETDTIHIFEIEKGTIQPQTAS</sequence>
<keyword evidence="6" id="KW-1185">Reference proteome</keyword>
<dbReference type="InterPro" id="IPR038734">
    <property type="entry name" value="YhaN_AAA"/>
</dbReference>
<feature type="region of interest" description="Disordered" evidence="2">
    <location>
        <begin position="373"/>
        <end position="396"/>
    </location>
</feature>
<keyword evidence="1" id="KW-0175">Coiled coil</keyword>
<organism evidence="5 6">
    <name type="scientific">Megasphaera massiliensis</name>
    <dbReference type="NCBI Taxonomy" id="1232428"/>
    <lineage>
        <taxon>Bacteria</taxon>
        <taxon>Bacillati</taxon>
        <taxon>Bacillota</taxon>
        <taxon>Negativicutes</taxon>
        <taxon>Veillonellales</taxon>
        <taxon>Veillonellaceae</taxon>
        <taxon>Megasphaera</taxon>
    </lineage>
</organism>
<dbReference type="EMBL" id="JANGEW010000004">
    <property type="protein sequence ID" value="MCQ5342062.1"/>
    <property type="molecule type" value="Genomic_DNA"/>
</dbReference>
<feature type="coiled-coil region" evidence="1">
    <location>
        <begin position="763"/>
        <end position="790"/>
    </location>
</feature>
<keyword evidence="3" id="KW-1133">Transmembrane helix</keyword>
<feature type="domain" description="YhaN AAA" evidence="4">
    <location>
        <begin position="1"/>
        <end position="186"/>
    </location>
</feature>
<feature type="transmembrane region" description="Helical" evidence="3">
    <location>
        <begin position="436"/>
        <end position="458"/>
    </location>
</feature>
<dbReference type="PANTHER" id="PTHR41259:SF1">
    <property type="entry name" value="DOUBLE-STRAND BREAK REPAIR RAD50 ATPASE, PUTATIVE-RELATED"/>
    <property type="match status" value="1"/>
</dbReference>
<dbReference type="RefSeq" id="WP_062411178.1">
    <property type="nucleotide sequence ID" value="NZ_JAJCIO010000009.1"/>
</dbReference>
<proteinExistence type="predicted"/>
<dbReference type="SUPFAM" id="SSF52540">
    <property type="entry name" value="P-loop containing nucleoside triphosphate hydrolases"/>
    <property type="match status" value="1"/>
</dbReference>
<evidence type="ECO:0000256" key="2">
    <source>
        <dbReference type="SAM" id="MobiDB-lite"/>
    </source>
</evidence>
<dbReference type="Gene3D" id="3.40.50.300">
    <property type="entry name" value="P-loop containing nucleotide triphosphate hydrolases"/>
    <property type="match status" value="2"/>
</dbReference>
<keyword evidence="3" id="KW-0472">Membrane</keyword>
<gene>
    <name evidence="5" type="ORF">NE675_03275</name>
</gene>
<accession>A0ABT1SQN2</accession>
<dbReference type="Proteomes" id="UP001206692">
    <property type="component" value="Unassembled WGS sequence"/>
</dbReference>
<comment type="caution">
    <text evidence="5">The sequence shown here is derived from an EMBL/GenBank/DDBJ whole genome shotgun (WGS) entry which is preliminary data.</text>
</comment>
<evidence type="ECO:0000313" key="6">
    <source>
        <dbReference type="Proteomes" id="UP001206692"/>
    </source>
</evidence>
<protein>
    <submittedName>
        <fullName evidence="5">AAA family ATPase</fullName>
    </submittedName>
</protein>
<keyword evidence="3" id="KW-0812">Transmembrane</keyword>
<feature type="transmembrane region" description="Helical" evidence="3">
    <location>
        <begin position="464"/>
        <end position="482"/>
    </location>
</feature>